<evidence type="ECO:0000256" key="16">
    <source>
        <dbReference type="RuleBase" id="RU363089"/>
    </source>
</evidence>
<dbReference type="HAMAP" id="MF_00138">
    <property type="entry name" value="GARS"/>
    <property type="match status" value="1"/>
</dbReference>
<dbReference type="SUPFAM" id="SSF55326">
    <property type="entry name" value="PurM N-terminal domain-like"/>
    <property type="match status" value="1"/>
</dbReference>
<organism evidence="18 19">
    <name type="scientific">Polyplax serrata</name>
    <name type="common">Common mouse louse</name>
    <dbReference type="NCBI Taxonomy" id="468196"/>
    <lineage>
        <taxon>Eukaryota</taxon>
        <taxon>Metazoa</taxon>
        <taxon>Ecdysozoa</taxon>
        <taxon>Arthropoda</taxon>
        <taxon>Hexapoda</taxon>
        <taxon>Insecta</taxon>
        <taxon>Pterygota</taxon>
        <taxon>Neoptera</taxon>
        <taxon>Paraneoptera</taxon>
        <taxon>Psocodea</taxon>
        <taxon>Troctomorpha</taxon>
        <taxon>Phthiraptera</taxon>
        <taxon>Anoplura</taxon>
        <taxon>Polyplacidae</taxon>
        <taxon>Polyplax</taxon>
    </lineage>
</organism>
<dbReference type="InterPro" id="IPR004607">
    <property type="entry name" value="GART"/>
</dbReference>
<dbReference type="FunFam" id="3.90.650.10:FF:000019">
    <property type="entry name" value="Trifunctional purine biosynthetic protein adenosine-3"/>
    <property type="match status" value="1"/>
</dbReference>
<dbReference type="Gene3D" id="3.90.650.10">
    <property type="entry name" value="PurM-like C-terminal domain"/>
    <property type="match status" value="1"/>
</dbReference>
<dbReference type="InterPro" id="IPR016188">
    <property type="entry name" value="PurM-like_N"/>
</dbReference>
<comment type="pathway">
    <text evidence="3 16">Purine metabolism; IMP biosynthesis via de novo pathway; N(1)-(5-phospho-D-ribosyl)glycinamide from 5-phospho-alpha-D-ribose 1-diphosphate: step 2/2.</text>
</comment>
<sequence length="1027" mass="110290">MSGCNVLVVGNGGREHAICWKLSQSPEVTVIFAAPGNIGIATVAKVKIVEVNIKSHISVVKFCNENDISLVVVGPEDPLADGLADTLRTEGIYCFGPGKDAAQIETDKDWAKKFMVRHGIPTARFGAFQNAQEAKKFILSATFPALVVKASGLAAGKGVIVAADNEEASKAVDDILTQKKFGDAGNTVVIEELLEGEEVSCLAFTDGTTIVPMLPAQDHKRIWDGDLGPNTGGMGAYCPCSLLTSKMQEYVLHNILKKALDGFKKEKLHFVVNNSICAKYISCVPIGVLYAGLMLTKAGPKVLEFNCRFGDPETQVILPMLDSDLYKIMIACCTQSLHTINPEWKKNTYCVGTVMASKGYPETSTKGCVITGLDKENQLVFHSGTALNRNNEIVTNGGRVLIAVAMDAQLALAIAKTVKVCETIRFEGSQFRNDIGLKGVARSLLASGQLTYKSSGVDIVAGDNLVSRIKPVCQRTNRPGCIGSLGGFGGLFDPQAAGFKNPILVSGTDGVGTKLVIAQACNLHSTIGIDLVAMCVNDILANGAEPLYFLDYFACGILDVSVGCKIVEGIAEGCKLAGCALIGGETAEMPGVYAPGDYDLAGFAVGAVERENILPRIDAIVPGDVIIGIPSSGVHSNGFSLVRKVMQKMNFSYHDEAPFSNSRKTFGEELLTPTKIYVKSLLPALRSGKVKAFAHITGGGLLENIPRVLPAAVKVRLDAFTWDVLPVFSWLAAFGGINERELLRTFNCGIGATLIVSARDANSVLSLIQGERATVIGRVEPYSPDEGRVVVDGFVERMEKEMRTYVPKLIQTSRRNTKRVAVLISGSGTNLQALIDSTTNPHSNSAAEIVLVLSNKINVPGLTRAEKAGIPTYVVKHTEFPTRVAFDMEMNRILRENNVDLVCLAGFMRVLSEEFVHLWNGKIINIHPSLLPSFKGSSAQKQALEFGAKVSGCTVHFVDGKVDNGGIILQKAVEIRDDDTEETLIERIKSEAEHVTYPEALELVASGRVSLDSNGRVLWQTTTGNHN</sequence>
<dbReference type="CDD" id="cd08645">
    <property type="entry name" value="FMT_core_GART"/>
    <property type="match status" value="1"/>
</dbReference>
<dbReference type="GO" id="GO:0005524">
    <property type="term" value="F:ATP binding"/>
    <property type="evidence" value="ECO:0007669"/>
    <property type="project" value="UniProtKB-UniRule"/>
</dbReference>
<dbReference type="InterPro" id="IPR011054">
    <property type="entry name" value="Rudment_hybrid_motif"/>
</dbReference>
<dbReference type="EC" id="6.3.3.1" evidence="16"/>
<dbReference type="Pfam" id="PF00551">
    <property type="entry name" value="Formyl_trans_N"/>
    <property type="match status" value="1"/>
</dbReference>
<dbReference type="HAMAP" id="MF_01930">
    <property type="entry name" value="PurN"/>
    <property type="match status" value="1"/>
</dbReference>
<keyword evidence="13 16" id="KW-0464">Manganese</keyword>
<keyword evidence="12 15" id="KW-0067">ATP-binding</keyword>
<dbReference type="InterPro" id="IPR010918">
    <property type="entry name" value="PurM-like_C_dom"/>
</dbReference>
<evidence type="ECO:0000256" key="14">
    <source>
        <dbReference type="ARBA" id="ARBA00023268"/>
    </source>
</evidence>
<keyword evidence="14 16" id="KW-0511">Multifunctional enzyme</keyword>
<dbReference type="InterPro" id="IPR020562">
    <property type="entry name" value="PRibGlycinamide_synth_N"/>
</dbReference>
<dbReference type="PANTHER" id="PTHR10520">
    <property type="entry name" value="TRIFUNCTIONAL PURINE BIOSYNTHETIC PROTEIN ADENOSINE-3-RELATED"/>
    <property type="match status" value="1"/>
</dbReference>
<evidence type="ECO:0000256" key="9">
    <source>
        <dbReference type="ARBA" id="ARBA00022723"/>
    </source>
</evidence>
<dbReference type="Proteomes" id="UP001372834">
    <property type="component" value="Unassembled WGS sequence"/>
</dbReference>
<dbReference type="Gene3D" id="3.40.50.20">
    <property type="match status" value="1"/>
</dbReference>
<evidence type="ECO:0000256" key="7">
    <source>
        <dbReference type="ARBA" id="ARBA00022598"/>
    </source>
</evidence>
<keyword evidence="10 15" id="KW-0547">Nucleotide-binding</keyword>
<keyword evidence="7 16" id="KW-0436">Ligase</keyword>
<dbReference type="Pfam" id="PF02843">
    <property type="entry name" value="GARS_C"/>
    <property type="match status" value="1"/>
</dbReference>
<dbReference type="Pfam" id="PF00586">
    <property type="entry name" value="AIRS"/>
    <property type="match status" value="1"/>
</dbReference>
<dbReference type="SUPFAM" id="SSF56042">
    <property type="entry name" value="PurM C-terminal domain-like"/>
    <property type="match status" value="1"/>
</dbReference>
<dbReference type="FunFam" id="3.30.1330.10:FF:000001">
    <property type="entry name" value="Phosphoribosylformylglycinamidine cyclo-ligase"/>
    <property type="match status" value="1"/>
</dbReference>
<dbReference type="EC" id="6.3.4.13" evidence="16"/>
<dbReference type="InterPro" id="IPR036676">
    <property type="entry name" value="PurM-like_C_sf"/>
</dbReference>
<evidence type="ECO:0000256" key="12">
    <source>
        <dbReference type="ARBA" id="ARBA00022840"/>
    </source>
</evidence>
<dbReference type="EMBL" id="JAWJWE010000005">
    <property type="protein sequence ID" value="KAK6634738.1"/>
    <property type="molecule type" value="Genomic_DNA"/>
</dbReference>
<dbReference type="FunFam" id="3.40.50.170:FF:000006">
    <property type="entry name" value="Trifunctional purine biosynthetic protein adenosine-3"/>
    <property type="match status" value="1"/>
</dbReference>
<comment type="similarity">
    <text evidence="5 16">In the C-terminal section; belongs to the GART family.</text>
</comment>
<dbReference type="FunFam" id="3.30.470.20:FF:000018">
    <property type="entry name" value="Trifunctional purine biosynthetic protein adenosine-3"/>
    <property type="match status" value="1"/>
</dbReference>
<dbReference type="Pfam" id="PF02769">
    <property type="entry name" value="AIRS_C"/>
    <property type="match status" value="1"/>
</dbReference>
<dbReference type="InterPro" id="IPR000115">
    <property type="entry name" value="PRibGlycinamide_synth"/>
</dbReference>
<dbReference type="InterPro" id="IPR020561">
    <property type="entry name" value="PRibGlycinamid_synth_ATP-grasp"/>
</dbReference>
<dbReference type="NCBIfam" id="TIGR00878">
    <property type="entry name" value="purM"/>
    <property type="match status" value="1"/>
</dbReference>
<dbReference type="Gene3D" id="3.30.470.20">
    <property type="entry name" value="ATP-grasp fold, B domain"/>
    <property type="match status" value="1"/>
</dbReference>
<dbReference type="GO" id="GO:0006189">
    <property type="term" value="P:'de novo' IMP biosynthetic process"/>
    <property type="evidence" value="ECO:0007669"/>
    <property type="project" value="UniProtKB-UniRule"/>
</dbReference>
<dbReference type="GO" id="GO:0046872">
    <property type="term" value="F:metal ion binding"/>
    <property type="evidence" value="ECO:0007669"/>
    <property type="project" value="UniProtKB-KW"/>
</dbReference>
<dbReference type="InterPro" id="IPR011761">
    <property type="entry name" value="ATP-grasp"/>
</dbReference>
<evidence type="ECO:0000256" key="11">
    <source>
        <dbReference type="ARBA" id="ARBA00022755"/>
    </source>
</evidence>
<gene>
    <name evidence="18" type="ORF">RUM43_012140</name>
</gene>
<evidence type="ECO:0000256" key="5">
    <source>
        <dbReference type="ARBA" id="ARBA00008630"/>
    </source>
</evidence>
<dbReference type="PROSITE" id="PS50975">
    <property type="entry name" value="ATP_GRASP"/>
    <property type="match status" value="1"/>
</dbReference>
<name>A0AAN8S9U1_POLSC</name>
<dbReference type="SUPFAM" id="SSF53328">
    <property type="entry name" value="Formyltransferase"/>
    <property type="match status" value="1"/>
</dbReference>
<evidence type="ECO:0000313" key="19">
    <source>
        <dbReference type="Proteomes" id="UP001372834"/>
    </source>
</evidence>
<evidence type="ECO:0000256" key="1">
    <source>
        <dbReference type="ARBA" id="ARBA00004686"/>
    </source>
</evidence>
<evidence type="ECO:0000256" key="4">
    <source>
        <dbReference type="ARBA" id="ARBA00007423"/>
    </source>
</evidence>
<evidence type="ECO:0000313" key="18">
    <source>
        <dbReference type="EMBL" id="KAK6634738.1"/>
    </source>
</evidence>
<dbReference type="NCBIfam" id="TIGR00877">
    <property type="entry name" value="purD"/>
    <property type="match status" value="1"/>
</dbReference>
<dbReference type="SUPFAM" id="SSF51246">
    <property type="entry name" value="Rudiment single hybrid motif"/>
    <property type="match status" value="1"/>
</dbReference>
<dbReference type="NCBIfam" id="TIGR00639">
    <property type="entry name" value="PurN"/>
    <property type="match status" value="1"/>
</dbReference>
<accession>A0AAN8S9U1</accession>
<dbReference type="EC" id="2.1.2.2" evidence="16"/>
<dbReference type="HAMAP" id="MF_00741">
    <property type="entry name" value="AIRS"/>
    <property type="match status" value="1"/>
</dbReference>
<evidence type="ECO:0000256" key="3">
    <source>
        <dbReference type="ARBA" id="ARBA00005174"/>
    </source>
</evidence>
<dbReference type="InterPro" id="IPR016185">
    <property type="entry name" value="PreATP-grasp_dom_sf"/>
</dbReference>
<comment type="pathway">
    <text evidence="2 16">Purine metabolism; IMP biosynthesis via de novo pathway; N(2)-formyl-N(1)-(5-phospho-D-ribosyl)glycinamide from N(1)-(5-phospho-D-ribosyl)glycinamide (10-formyl THF route): step 1/1.</text>
</comment>
<dbReference type="PANTHER" id="PTHR10520:SF12">
    <property type="entry name" value="TRIFUNCTIONAL PURINE BIOSYNTHETIC PROTEIN ADENOSINE-3"/>
    <property type="match status" value="1"/>
</dbReference>
<proteinExistence type="inferred from homology"/>
<dbReference type="Gene3D" id="3.90.600.10">
    <property type="entry name" value="Phosphoribosylglycinamide synthetase, C-terminal domain"/>
    <property type="match status" value="1"/>
</dbReference>
<comment type="caution">
    <text evidence="18">The sequence shown here is derived from an EMBL/GenBank/DDBJ whole genome shotgun (WGS) entry which is preliminary data.</text>
</comment>
<comment type="catalytic activity">
    <reaction evidence="16">
        <text>N(1)-(5-phospho-beta-D-ribosyl)glycinamide + (6R)-10-formyltetrahydrofolate = N(2)-formyl-N(1)-(5-phospho-beta-D-ribosyl)glycinamide + (6S)-5,6,7,8-tetrahydrofolate + H(+)</text>
        <dbReference type="Rhea" id="RHEA:15053"/>
        <dbReference type="ChEBI" id="CHEBI:15378"/>
        <dbReference type="ChEBI" id="CHEBI:57453"/>
        <dbReference type="ChEBI" id="CHEBI:143788"/>
        <dbReference type="ChEBI" id="CHEBI:147286"/>
        <dbReference type="ChEBI" id="CHEBI:195366"/>
        <dbReference type="EC" id="2.1.2.2"/>
    </reaction>
</comment>
<dbReference type="CDD" id="cd02196">
    <property type="entry name" value="PurM"/>
    <property type="match status" value="1"/>
</dbReference>
<dbReference type="Gene3D" id="3.30.1330.10">
    <property type="entry name" value="PurM-like, N-terminal domain"/>
    <property type="match status" value="1"/>
</dbReference>
<keyword evidence="11 16" id="KW-0658">Purine biosynthesis</keyword>
<comment type="catalytic activity">
    <reaction evidence="16">
        <text>5-phospho-beta-D-ribosylamine + glycine + ATP = N(1)-(5-phospho-beta-D-ribosyl)glycinamide + ADP + phosphate + H(+)</text>
        <dbReference type="Rhea" id="RHEA:17453"/>
        <dbReference type="ChEBI" id="CHEBI:15378"/>
        <dbReference type="ChEBI" id="CHEBI:30616"/>
        <dbReference type="ChEBI" id="CHEBI:43474"/>
        <dbReference type="ChEBI" id="CHEBI:57305"/>
        <dbReference type="ChEBI" id="CHEBI:58681"/>
        <dbReference type="ChEBI" id="CHEBI:143788"/>
        <dbReference type="ChEBI" id="CHEBI:456216"/>
        <dbReference type="EC" id="6.3.4.13"/>
    </reaction>
</comment>
<dbReference type="SMART" id="SM01210">
    <property type="entry name" value="GARS_C"/>
    <property type="match status" value="1"/>
</dbReference>
<evidence type="ECO:0000256" key="13">
    <source>
        <dbReference type="ARBA" id="ARBA00023211"/>
    </source>
</evidence>
<evidence type="ECO:0000259" key="17">
    <source>
        <dbReference type="PROSITE" id="PS50975"/>
    </source>
</evidence>
<dbReference type="GO" id="GO:0004644">
    <property type="term" value="F:phosphoribosylglycinamide formyltransferase activity"/>
    <property type="evidence" value="ECO:0007669"/>
    <property type="project" value="UniProtKB-EC"/>
</dbReference>
<dbReference type="InterPro" id="IPR002376">
    <property type="entry name" value="Formyl_transf_N"/>
</dbReference>
<comment type="catalytic activity">
    <reaction evidence="16">
        <text>2-formamido-N(1)-(5-O-phospho-beta-D-ribosyl)acetamidine + ATP = 5-amino-1-(5-phospho-beta-D-ribosyl)imidazole + ADP + phosphate + H(+)</text>
        <dbReference type="Rhea" id="RHEA:23032"/>
        <dbReference type="ChEBI" id="CHEBI:15378"/>
        <dbReference type="ChEBI" id="CHEBI:30616"/>
        <dbReference type="ChEBI" id="CHEBI:43474"/>
        <dbReference type="ChEBI" id="CHEBI:137981"/>
        <dbReference type="ChEBI" id="CHEBI:147287"/>
        <dbReference type="ChEBI" id="CHEBI:456216"/>
        <dbReference type="EC" id="6.3.3.1"/>
    </reaction>
</comment>
<evidence type="ECO:0000256" key="10">
    <source>
        <dbReference type="ARBA" id="ARBA00022741"/>
    </source>
</evidence>
<evidence type="ECO:0000256" key="6">
    <source>
        <dbReference type="ARBA" id="ARBA00008696"/>
    </source>
</evidence>
<dbReference type="Pfam" id="PF01071">
    <property type="entry name" value="GARS_A"/>
    <property type="match status" value="1"/>
</dbReference>
<feature type="domain" description="ATP-grasp" evidence="17">
    <location>
        <begin position="112"/>
        <end position="334"/>
    </location>
</feature>
<dbReference type="FunFam" id="3.30.1490.20:FF:000006">
    <property type="entry name" value="phosphoribosylamine--glycine ligase, chloroplastic-like"/>
    <property type="match status" value="1"/>
</dbReference>
<dbReference type="AlphaFoldDB" id="A0AAN8S9U1"/>
<dbReference type="FunFam" id="3.40.50.20:FF:000006">
    <property type="entry name" value="Phosphoribosylamine--glycine ligase, chloroplastic"/>
    <property type="match status" value="1"/>
</dbReference>
<dbReference type="InterPro" id="IPR020559">
    <property type="entry name" value="PRibGlycinamide_synth_CS"/>
</dbReference>
<dbReference type="PROSITE" id="PS00184">
    <property type="entry name" value="GARS"/>
    <property type="match status" value="1"/>
</dbReference>
<dbReference type="SUPFAM" id="SSF56059">
    <property type="entry name" value="Glutathione synthetase ATP-binding domain-like"/>
    <property type="match status" value="1"/>
</dbReference>
<comment type="pathway">
    <text evidence="1 16">Purine metabolism; IMP biosynthesis via de novo pathway; 5-amino-1-(5-phospho-D-ribosyl)imidazole from N(2)-formyl-N(1)-(5-phospho-D-ribosyl)glycinamide: step 2/2.</text>
</comment>
<dbReference type="InterPro" id="IPR004733">
    <property type="entry name" value="PurM_cligase"/>
</dbReference>
<keyword evidence="8" id="KW-0808">Transferase</keyword>
<dbReference type="SMART" id="SM01209">
    <property type="entry name" value="GARS_A"/>
    <property type="match status" value="1"/>
</dbReference>
<dbReference type="SUPFAM" id="SSF52440">
    <property type="entry name" value="PreATP-grasp domain"/>
    <property type="match status" value="1"/>
</dbReference>
<dbReference type="GO" id="GO:0005829">
    <property type="term" value="C:cytosol"/>
    <property type="evidence" value="ECO:0007669"/>
    <property type="project" value="TreeGrafter"/>
</dbReference>
<evidence type="ECO:0000256" key="8">
    <source>
        <dbReference type="ARBA" id="ARBA00022679"/>
    </source>
</evidence>
<comment type="similarity">
    <text evidence="4 16">In the N-terminal section; belongs to the GARS family.</text>
</comment>
<dbReference type="InterPro" id="IPR037123">
    <property type="entry name" value="PRibGlycinamide_synth_C_sf"/>
</dbReference>
<dbReference type="GO" id="GO:0046084">
    <property type="term" value="P:adenine biosynthetic process"/>
    <property type="evidence" value="ECO:0007669"/>
    <property type="project" value="TreeGrafter"/>
</dbReference>
<dbReference type="InterPro" id="IPR036477">
    <property type="entry name" value="Formyl_transf_N_sf"/>
</dbReference>
<dbReference type="GO" id="GO:0004637">
    <property type="term" value="F:phosphoribosylamine-glycine ligase activity"/>
    <property type="evidence" value="ECO:0007669"/>
    <property type="project" value="UniProtKB-UniRule"/>
</dbReference>
<dbReference type="GO" id="GO:0004641">
    <property type="term" value="F:phosphoribosylformylglycinamidine cyclo-ligase activity"/>
    <property type="evidence" value="ECO:0007669"/>
    <property type="project" value="UniProtKB-EC"/>
</dbReference>
<protein>
    <recommendedName>
        <fullName evidence="16">Trifunctional purine biosynthetic protein adenosine-3</fullName>
    </recommendedName>
    <domain>
        <recommendedName>
            <fullName evidence="16">Phosphoribosylamine--glycine ligase</fullName>
            <ecNumber evidence="16">6.3.4.13</ecNumber>
        </recommendedName>
        <alternativeName>
            <fullName evidence="16">Glycinamide ribonucleotide synthetase</fullName>
            <shortName evidence="16">GARS</shortName>
        </alternativeName>
        <alternativeName>
            <fullName evidence="16">Phosphoribosylglycinamide synthetase</fullName>
        </alternativeName>
    </domain>
    <domain>
        <recommendedName>
            <fullName evidence="16">Phosphoribosylformylglycinamidine cyclo-ligase</fullName>
            <ecNumber evidence="16">6.3.3.1</ecNumber>
        </recommendedName>
        <alternativeName>
            <fullName evidence="16">AIR synthase</fullName>
            <shortName evidence="16">AIRS</shortName>
        </alternativeName>
        <alternativeName>
            <fullName evidence="16">Phosphoribosyl-aminoimidazole synthetase</fullName>
        </alternativeName>
    </domain>
    <domain>
        <recommendedName>
            <fullName evidence="16">Phosphoribosylglycinamide formyltransferase</fullName>
            <ecNumber evidence="16">2.1.2.2</ecNumber>
        </recommendedName>
        <alternativeName>
            <fullName evidence="16">5'-phosphoribosylglycinamide transformylase</fullName>
        </alternativeName>
        <alternativeName>
            <fullName evidence="16">GAR transformylase</fullName>
            <shortName evidence="16">GART</shortName>
        </alternativeName>
    </domain>
</protein>
<evidence type="ECO:0000256" key="2">
    <source>
        <dbReference type="ARBA" id="ARBA00005054"/>
    </source>
</evidence>
<dbReference type="Gene3D" id="3.30.1490.20">
    <property type="entry name" value="ATP-grasp fold, A domain"/>
    <property type="match status" value="1"/>
</dbReference>
<dbReference type="InterPro" id="IPR020560">
    <property type="entry name" value="PRibGlycinamide_synth_C-dom"/>
</dbReference>
<dbReference type="InterPro" id="IPR036921">
    <property type="entry name" value="PurM-like_N_sf"/>
</dbReference>
<comment type="similarity">
    <text evidence="6 16">In the central section; belongs to the AIR synthase family.</text>
</comment>
<reference evidence="18 19" key="1">
    <citation type="submission" date="2023-10" db="EMBL/GenBank/DDBJ databases">
        <title>Genomes of two closely related lineages of the louse Polyplax serrata with different host specificities.</title>
        <authorList>
            <person name="Martinu J."/>
            <person name="Tarabai H."/>
            <person name="Stefka J."/>
            <person name="Hypsa V."/>
        </authorList>
    </citation>
    <scope>NUCLEOTIDE SEQUENCE [LARGE SCALE GENOMIC DNA]</scope>
    <source>
        <strain evidence="18">HR10_N</strain>
    </source>
</reference>
<dbReference type="Pfam" id="PF02844">
    <property type="entry name" value="GARS_N"/>
    <property type="match status" value="1"/>
</dbReference>
<dbReference type="InterPro" id="IPR013815">
    <property type="entry name" value="ATP_grasp_subdomain_1"/>
</dbReference>
<evidence type="ECO:0000256" key="15">
    <source>
        <dbReference type="PROSITE-ProRule" id="PRU00409"/>
    </source>
</evidence>
<keyword evidence="9 16" id="KW-0479">Metal-binding</keyword>
<dbReference type="Gene3D" id="3.40.50.170">
    <property type="entry name" value="Formyl transferase, N-terminal domain"/>
    <property type="match status" value="1"/>
</dbReference>